<reference evidence="2 3" key="1">
    <citation type="submission" date="2018-12" db="EMBL/GenBank/DDBJ databases">
        <authorList>
            <person name="Feng G."/>
            <person name="Zhu H."/>
        </authorList>
    </citation>
    <scope>NUCLEOTIDE SEQUENCE [LARGE SCALE GENOMIC DNA]</scope>
    <source>
        <strain evidence="2 3">KCTC 12533</strain>
    </source>
</reference>
<evidence type="ECO:0000313" key="2">
    <source>
        <dbReference type="EMBL" id="RSK46842.1"/>
    </source>
</evidence>
<feature type="compositionally biased region" description="Low complexity" evidence="1">
    <location>
        <begin position="1"/>
        <end position="10"/>
    </location>
</feature>
<proteinExistence type="predicted"/>
<comment type="caution">
    <text evidence="2">The sequence shown here is derived from an EMBL/GenBank/DDBJ whole genome shotgun (WGS) entry which is preliminary data.</text>
</comment>
<keyword evidence="3" id="KW-1185">Reference proteome</keyword>
<feature type="region of interest" description="Disordered" evidence="1">
    <location>
        <begin position="1"/>
        <end position="65"/>
    </location>
</feature>
<evidence type="ECO:0000313" key="3">
    <source>
        <dbReference type="Proteomes" id="UP000273500"/>
    </source>
</evidence>
<accession>A0A428KK72</accession>
<feature type="compositionally biased region" description="Polar residues" evidence="1">
    <location>
        <begin position="19"/>
        <end position="28"/>
    </location>
</feature>
<gene>
    <name evidence="2" type="ORF">EI291_17505</name>
</gene>
<dbReference type="OrthoDB" id="887365at2"/>
<protein>
    <submittedName>
        <fullName evidence="2">Uncharacterized protein</fullName>
    </submittedName>
</protein>
<name>A0A428KK72_9BACT</name>
<feature type="compositionally biased region" description="Polar residues" evidence="1">
    <location>
        <begin position="54"/>
        <end position="65"/>
    </location>
</feature>
<sequence>MAQQPQQPTEDQQKAPKTPETTQEQLPNDSGAGIRGGYGNSDQTNGLEGGQDSPAENSAPQKTTD</sequence>
<dbReference type="AlphaFoldDB" id="A0A428KK72"/>
<evidence type="ECO:0000256" key="1">
    <source>
        <dbReference type="SAM" id="MobiDB-lite"/>
    </source>
</evidence>
<dbReference type="RefSeq" id="WP_125422999.1">
    <property type="nucleotide sequence ID" value="NZ_RWIT01000012.1"/>
</dbReference>
<organism evidence="2 3">
    <name type="scientific">Hymenobacter rigui</name>
    <dbReference type="NCBI Taxonomy" id="334424"/>
    <lineage>
        <taxon>Bacteria</taxon>
        <taxon>Pseudomonadati</taxon>
        <taxon>Bacteroidota</taxon>
        <taxon>Cytophagia</taxon>
        <taxon>Cytophagales</taxon>
        <taxon>Hymenobacteraceae</taxon>
        <taxon>Hymenobacter</taxon>
    </lineage>
</organism>
<dbReference type="EMBL" id="RWIT01000012">
    <property type="protein sequence ID" value="RSK46842.1"/>
    <property type="molecule type" value="Genomic_DNA"/>
</dbReference>
<dbReference type="Proteomes" id="UP000273500">
    <property type="component" value="Unassembled WGS sequence"/>
</dbReference>